<dbReference type="AlphaFoldDB" id="A0A0F9NC60"/>
<reference evidence="1" key="1">
    <citation type="journal article" date="2015" name="Nature">
        <title>Complex archaea that bridge the gap between prokaryotes and eukaryotes.</title>
        <authorList>
            <person name="Spang A."/>
            <person name="Saw J.H."/>
            <person name="Jorgensen S.L."/>
            <person name="Zaremba-Niedzwiedzka K."/>
            <person name="Martijn J."/>
            <person name="Lind A.E."/>
            <person name="van Eijk R."/>
            <person name="Schleper C."/>
            <person name="Guy L."/>
            <person name="Ettema T.J."/>
        </authorList>
    </citation>
    <scope>NUCLEOTIDE SEQUENCE</scope>
</reference>
<dbReference type="EMBL" id="LAZR01007273">
    <property type="protein sequence ID" value="KKM86335.1"/>
    <property type="molecule type" value="Genomic_DNA"/>
</dbReference>
<accession>A0A0F9NC60</accession>
<comment type="caution">
    <text evidence="1">The sequence shown here is derived from an EMBL/GenBank/DDBJ whole genome shotgun (WGS) entry which is preliminary data.</text>
</comment>
<evidence type="ECO:0000313" key="1">
    <source>
        <dbReference type="EMBL" id="KKM86335.1"/>
    </source>
</evidence>
<gene>
    <name evidence="1" type="ORF">LCGC14_1280040</name>
</gene>
<sequence length="168" mass="17411">MVFIPRDPVMQNQFLVHDSSKGTTATAGAVVSLSASEKVEAVSGTNTPPYGFLMQNVKAESSAHPTGFRLPGDLGSSDAFTGDPVGVAHLGLYDTTFYDTAATYTQSDLLGVTEAGTVTPVDSGRAIDFADKNGLTAADSDRVVAVAQNSLNSTQVAAGESLRIKLLI</sequence>
<name>A0A0F9NC60_9ZZZZ</name>
<organism evidence="1">
    <name type="scientific">marine sediment metagenome</name>
    <dbReference type="NCBI Taxonomy" id="412755"/>
    <lineage>
        <taxon>unclassified sequences</taxon>
        <taxon>metagenomes</taxon>
        <taxon>ecological metagenomes</taxon>
    </lineage>
</organism>
<proteinExistence type="predicted"/>
<protein>
    <submittedName>
        <fullName evidence="1">Uncharacterized protein</fullName>
    </submittedName>
</protein>